<reference evidence="1" key="1">
    <citation type="journal article" date="2011" name="Plant Physiol.">
        <title>Comprehensive sequence analysis of 24,783 barley full-length cDNAs derived from 12 clone libraries.</title>
        <authorList>
            <person name="Matsumoto T."/>
            <person name="Tanaka T."/>
            <person name="Sakai H."/>
            <person name="Amano N."/>
            <person name="Kanamori H."/>
            <person name="Kurita K."/>
            <person name="Kikuta A."/>
            <person name="Kamiya K."/>
            <person name="Yamamoto M."/>
            <person name="Ikawa H."/>
            <person name="Fujii N."/>
            <person name="Hori K."/>
            <person name="Itoh T."/>
            <person name="Sato K."/>
        </authorList>
    </citation>
    <scope>NUCLEOTIDE SEQUENCE</scope>
    <source>
        <tissue evidence="1">Shoot and root</tissue>
    </source>
</reference>
<name>F2DTA7_HORVV</name>
<dbReference type="AlphaFoldDB" id="F2DTA7"/>
<protein>
    <submittedName>
        <fullName evidence="1">Predicted protein</fullName>
    </submittedName>
</protein>
<evidence type="ECO:0000313" key="1">
    <source>
        <dbReference type="EMBL" id="BAJ98328.1"/>
    </source>
</evidence>
<dbReference type="EMBL" id="AK367125">
    <property type="protein sequence ID" value="BAJ98328.1"/>
    <property type="molecule type" value="mRNA"/>
</dbReference>
<sequence>MNCSVLSTICAHLHSTTSTTPSAPTFSRKSMIMERLIWILMRFSRSYLFWAQEYLSRCCLRFIRIACLPFFSFTLSRKAAKSMQQG</sequence>
<organism evidence="1">
    <name type="scientific">Hordeum vulgare subsp. vulgare</name>
    <name type="common">Domesticated barley</name>
    <dbReference type="NCBI Taxonomy" id="112509"/>
    <lineage>
        <taxon>Eukaryota</taxon>
        <taxon>Viridiplantae</taxon>
        <taxon>Streptophyta</taxon>
        <taxon>Embryophyta</taxon>
        <taxon>Tracheophyta</taxon>
        <taxon>Spermatophyta</taxon>
        <taxon>Magnoliopsida</taxon>
        <taxon>Liliopsida</taxon>
        <taxon>Poales</taxon>
        <taxon>Poaceae</taxon>
        <taxon>BOP clade</taxon>
        <taxon>Pooideae</taxon>
        <taxon>Triticodae</taxon>
        <taxon>Triticeae</taxon>
        <taxon>Hordeinae</taxon>
        <taxon>Hordeum</taxon>
    </lineage>
</organism>
<accession>F2DTA7</accession>
<proteinExistence type="evidence at transcript level"/>